<dbReference type="Proteomes" id="UP001163835">
    <property type="component" value="Unassembled WGS sequence"/>
</dbReference>
<comment type="caution">
    <text evidence="1">The sequence shown here is derived from an EMBL/GenBank/DDBJ whole genome shotgun (WGS) entry which is preliminary data.</text>
</comment>
<protein>
    <submittedName>
        <fullName evidence="1">Uncharacterized protein</fullName>
    </submittedName>
</protein>
<sequence length="840" mass="95660">MAPVEALPQIALNPYNSDIQIAQQYINALRAIELEQSGLSAAALDTLMHPIENPIEFGDSEEEKDVLFSLDLFIGLTCASEREYTSSRSAIQHRYPLSSLLSYAQVKLQIASLTGIHPIIHNMCLETCLAYTGPFQDHESCPRCSTTRYDPITNEPRQQFYTLPIGPYIQMLYRDSKTAELLGYFGERLQLILYQVQRGEPIEEFDDICCGKDVIEALSCGKISLNDIFLMVSMDGAQLYRMKTSDSWLYIWILVGFSPDRRYKKKYIVPGGVIPGPNAPKITQSFLFPGLAHVAAVNKSGVLAWYTSVEELVTRERMVVVYGVPNAYIMPGCDFDDVDPAVVLAMDPQHYQQDLQLVMASRTAADYSENRRETGIKVPSIFLGLHPHTYLGLPNMFPGDIMHLILNLADILIPLWRGSLHCDQSDNVSTWVWAVLKNKDTWDKHGADVANCTPYLPGSFDRPPRNPAEKINSGYKAWEFLLYLFGLGPGLLYNVLPLEFWKSYCKLCAGIRYMSQYKITRNQLKTMHILLIQFSVEYERLYVQRKITRIHFVRQSIHYLRHAAPEIERVGPGMTYSQWTMERSIGNLTEEIGQHSNPYKNLSMRCLRRSQINSLMAAVPALDSDHEKENKIPRGGLDLGNKFILLCKKDRCLHELELHENTALRSYVHNNVAAHLIPNDWNVSKVRRWARLRLPSGQIARSTWREVLKDQKNIRCARNVKLTYHGKLEFAEVHFFFHLSITDFDIHMLAMVTLYTPPDSRLLHLSSGALWSCERGDADLTRVFDVTDIQAVIAMVPHSTEFLGEGWKHRVFVVEKPGLDVAGMGGYTENEDPEDNEGDE</sequence>
<name>A0ACC1TUT6_9AGAR</name>
<accession>A0ACC1TUT6</accession>
<evidence type="ECO:0000313" key="1">
    <source>
        <dbReference type="EMBL" id="KAJ3808467.1"/>
    </source>
</evidence>
<organism evidence="1 2">
    <name type="scientific">Lentinula aff. lateritia</name>
    <dbReference type="NCBI Taxonomy" id="2804960"/>
    <lineage>
        <taxon>Eukaryota</taxon>
        <taxon>Fungi</taxon>
        <taxon>Dikarya</taxon>
        <taxon>Basidiomycota</taxon>
        <taxon>Agaricomycotina</taxon>
        <taxon>Agaricomycetes</taxon>
        <taxon>Agaricomycetidae</taxon>
        <taxon>Agaricales</taxon>
        <taxon>Marasmiineae</taxon>
        <taxon>Omphalotaceae</taxon>
        <taxon>Lentinula</taxon>
    </lineage>
</organism>
<keyword evidence="2" id="KW-1185">Reference proteome</keyword>
<evidence type="ECO:0000313" key="2">
    <source>
        <dbReference type="Proteomes" id="UP001163835"/>
    </source>
</evidence>
<reference evidence="1" key="1">
    <citation type="submission" date="2022-09" db="EMBL/GenBank/DDBJ databases">
        <title>A Global Phylogenomic Analysis of the Shiitake Genus Lentinula.</title>
        <authorList>
            <consortium name="DOE Joint Genome Institute"/>
            <person name="Sierra-Patev S."/>
            <person name="Min B."/>
            <person name="Naranjo-Ortiz M."/>
            <person name="Looney B."/>
            <person name="Konkel Z."/>
            <person name="Slot J.C."/>
            <person name="Sakamoto Y."/>
            <person name="Steenwyk J.L."/>
            <person name="Rokas A."/>
            <person name="Carro J."/>
            <person name="Camarero S."/>
            <person name="Ferreira P."/>
            <person name="Molpeceres G."/>
            <person name="Ruiz-Duenas F.J."/>
            <person name="Serrano A."/>
            <person name="Henrissat B."/>
            <person name="Drula E."/>
            <person name="Hughes K.W."/>
            <person name="Mata J.L."/>
            <person name="Ishikawa N.K."/>
            <person name="Vargas-Isla R."/>
            <person name="Ushijima S."/>
            <person name="Smith C.A."/>
            <person name="Ahrendt S."/>
            <person name="Andreopoulos W."/>
            <person name="He G."/>
            <person name="Labutti K."/>
            <person name="Lipzen A."/>
            <person name="Ng V."/>
            <person name="Riley R."/>
            <person name="Sandor L."/>
            <person name="Barry K."/>
            <person name="Martinez A.T."/>
            <person name="Xiao Y."/>
            <person name="Gibbons J.G."/>
            <person name="Terashima K."/>
            <person name="Grigoriev I.V."/>
            <person name="Hibbett D.S."/>
        </authorList>
    </citation>
    <scope>NUCLEOTIDE SEQUENCE</scope>
    <source>
        <strain evidence="1">TMI1499</strain>
    </source>
</reference>
<proteinExistence type="predicted"/>
<dbReference type="EMBL" id="MU795220">
    <property type="protein sequence ID" value="KAJ3808467.1"/>
    <property type="molecule type" value="Genomic_DNA"/>
</dbReference>
<gene>
    <name evidence="1" type="ORF">F5876DRAFT_78703</name>
</gene>